<keyword evidence="2" id="KW-1185">Reference proteome</keyword>
<sequence length="236" mass="26252">MRDPMDIGYDGGAHMRSLVLGVTSCPPFAINTHDVVHPKKKTAKPLVSSITTDDGNGKAAEKDKLAAGRPKIRRRRPLPRFPPTDYKVVFRPKGGLNIRSQTATTLLQTVCLESDTDIATARKQDQQYTRATTSGPKWKPVDGQDTEPMLAREKRPIYATAAGRKTRPRRDRTVSRNASCATKSTSRAPEDARPASKHPTTEEEIHRKSMTAWTTTRQQKRPTQNDVIQLIQGMIA</sequence>
<evidence type="ECO:0000313" key="1">
    <source>
        <dbReference type="EMBL" id="KAH7938426.1"/>
    </source>
</evidence>
<name>A0ACB8CBX6_DERSI</name>
<dbReference type="EMBL" id="CM023477">
    <property type="protein sequence ID" value="KAH7938426.1"/>
    <property type="molecule type" value="Genomic_DNA"/>
</dbReference>
<evidence type="ECO:0000313" key="2">
    <source>
        <dbReference type="Proteomes" id="UP000821865"/>
    </source>
</evidence>
<dbReference type="Proteomes" id="UP000821865">
    <property type="component" value="Chromosome 8"/>
</dbReference>
<reference evidence="1" key="1">
    <citation type="submission" date="2020-05" db="EMBL/GenBank/DDBJ databases">
        <title>Large-scale comparative analyses of tick genomes elucidate their genetic diversity and vector capacities.</title>
        <authorList>
            <person name="Jia N."/>
            <person name="Wang J."/>
            <person name="Shi W."/>
            <person name="Du L."/>
            <person name="Sun Y."/>
            <person name="Zhan W."/>
            <person name="Jiang J."/>
            <person name="Wang Q."/>
            <person name="Zhang B."/>
            <person name="Ji P."/>
            <person name="Sakyi L.B."/>
            <person name="Cui X."/>
            <person name="Yuan T."/>
            <person name="Jiang B."/>
            <person name="Yang W."/>
            <person name="Lam T.T.-Y."/>
            <person name="Chang Q."/>
            <person name="Ding S."/>
            <person name="Wang X."/>
            <person name="Zhu J."/>
            <person name="Ruan X."/>
            <person name="Zhao L."/>
            <person name="Wei J."/>
            <person name="Que T."/>
            <person name="Du C."/>
            <person name="Cheng J."/>
            <person name="Dai P."/>
            <person name="Han X."/>
            <person name="Huang E."/>
            <person name="Gao Y."/>
            <person name="Liu J."/>
            <person name="Shao H."/>
            <person name="Ye R."/>
            <person name="Li L."/>
            <person name="Wei W."/>
            <person name="Wang X."/>
            <person name="Wang C."/>
            <person name="Yang T."/>
            <person name="Huo Q."/>
            <person name="Li W."/>
            <person name="Guo W."/>
            <person name="Chen H."/>
            <person name="Zhou L."/>
            <person name="Ni X."/>
            <person name="Tian J."/>
            <person name="Zhou Y."/>
            <person name="Sheng Y."/>
            <person name="Liu T."/>
            <person name="Pan Y."/>
            <person name="Xia L."/>
            <person name="Li J."/>
            <person name="Zhao F."/>
            <person name="Cao W."/>
        </authorList>
    </citation>
    <scope>NUCLEOTIDE SEQUENCE</scope>
    <source>
        <strain evidence="1">Dsil-2018</strain>
    </source>
</reference>
<proteinExistence type="predicted"/>
<gene>
    <name evidence="1" type="ORF">HPB49_023284</name>
</gene>
<protein>
    <submittedName>
        <fullName evidence="1">Uncharacterized protein</fullName>
    </submittedName>
</protein>
<comment type="caution">
    <text evidence="1">The sequence shown here is derived from an EMBL/GenBank/DDBJ whole genome shotgun (WGS) entry which is preliminary data.</text>
</comment>
<accession>A0ACB8CBX6</accession>
<organism evidence="1 2">
    <name type="scientific">Dermacentor silvarum</name>
    <name type="common">Tick</name>
    <dbReference type="NCBI Taxonomy" id="543639"/>
    <lineage>
        <taxon>Eukaryota</taxon>
        <taxon>Metazoa</taxon>
        <taxon>Ecdysozoa</taxon>
        <taxon>Arthropoda</taxon>
        <taxon>Chelicerata</taxon>
        <taxon>Arachnida</taxon>
        <taxon>Acari</taxon>
        <taxon>Parasitiformes</taxon>
        <taxon>Ixodida</taxon>
        <taxon>Ixodoidea</taxon>
        <taxon>Ixodidae</taxon>
        <taxon>Rhipicephalinae</taxon>
        <taxon>Dermacentor</taxon>
    </lineage>
</organism>